<comment type="similarity">
    <text evidence="1">Belongs to the beta type-B retroviral polymerase family. HERV class-II K(HML-2) pol subfamily.</text>
</comment>
<feature type="domain" description="Reverse transcriptase" evidence="3">
    <location>
        <begin position="276"/>
        <end position="409"/>
    </location>
</feature>
<protein>
    <recommendedName>
        <fullName evidence="2">ribonuclease H</fullName>
        <ecNumber evidence="2">3.1.26.4</ecNumber>
    </recommendedName>
</protein>
<reference evidence="4" key="1">
    <citation type="journal article" date="2010" name="Science">
        <title>Plasticity of animal genome architecture unmasked by rapid evolution of a pelagic tunicate.</title>
        <authorList>
            <person name="Denoeud F."/>
            <person name="Henriet S."/>
            <person name="Mungpakdee S."/>
            <person name="Aury J.M."/>
            <person name="Da Silva C."/>
            <person name="Brinkmann H."/>
            <person name="Mikhaleva J."/>
            <person name="Olsen L.C."/>
            <person name="Jubin C."/>
            <person name="Canestro C."/>
            <person name="Bouquet J.M."/>
            <person name="Danks G."/>
            <person name="Poulain J."/>
            <person name="Campsteijn C."/>
            <person name="Adamski M."/>
            <person name="Cross I."/>
            <person name="Yadetie F."/>
            <person name="Muffato M."/>
            <person name="Louis A."/>
            <person name="Butcher S."/>
            <person name="Tsagkogeorga G."/>
            <person name="Konrad A."/>
            <person name="Singh S."/>
            <person name="Jensen M.F."/>
            <person name="Cong E.H."/>
            <person name="Eikeseth-Otteraa H."/>
            <person name="Noel B."/>
            <person name="Anthouard V."/>
            <person name="Porcel B.M."/>
            <person name="Kachouri-Lafond R."/>
            <person name="Nishino A."/>
            <person name="Ugolini M."/>
            <person name="Chourrout P."/>
            <person name="Nishida H."/>
            <person name="Aasland R."/>
            <person name="Huzurbazar S."/>
            <person name="Westhof E."/>
            <person name="Delsuc F."/>
            <person name="Lehrach H."/>
            <person name="Reinhardt R."/>
            <person name="Weissenbach J."/>
            <person name="Roy S.W."/>
            <person name="Artiguenave F."/>
            <person name="Postlethwait J.H."/>
            <person name="Manak J.R."/>
            <person name="Thompson E.M."/>
            <person name="Jaillon O."/>
            <person name="Du Pasquier L."/>
            <person name="Boudinot P."/>
            <person name="Liberles D.A."/>
            <person name="Volff J.N."/>
            <person name="Philippe H."/>
            <person name="Lenhard B."/>
            <person name="Roest Crollius H."/>
            <person name="Wincker P."/>
            <person name="Chourrout D."/>
        </authorList>
    </citation>
    <scope>NUCLEOTIDE SEQUENCE [LARGE SCALE GENOMIC DNA]</scope>
</reference>
<dbReference type="InterPro" id="IPR043502">
    <property type="entry name" value="DNA/RNA_pol_sf"/>
</dbReference>
<accession>E4YLN7</accession>
<dbReference type="InterPro" id="IPR051320">
    <property type="entry name" value="Viral_Replic_Matur_Polypro"/>
</dbReference>
<dbReference type="Pfam" id="PF00078">
    <property type="entry name" value="RVT_1"/>
    <property type="match status" value="1"/>
</dbReference>
<dbReference type="Gene3D" id="3.10.10.10">
    <property type="entry name" value="HIV Type 1 Reverse Transcriptase, subunit A, domain 1"/>
    <property type="match status" value="1"/>
</dbReference>
<gene>
    <name evidence="4" type="ORF">GSOID_T00028891001</name>
</gene>
<evidence type="ECO:0000313" key="4">
    <source>
        <dbReference type="EMBL" id="CBY36398.1"/>
    </source>
</evidence>
<dbReference type="Proteomes" id="UP000011014">
    <property type="component" value="Unassembled WGS sequence"/>
</dbReference>
<dbReference type="EC" id="3.1.26.4" evidence="2"/>
<evidence type="ECO:0000256" key="2">
    <source>
        <dbReference type="ARBA" id="ARBA00012180"/>
    </source>
</evidence>
<evidence type="ECO:0000259" key="3">
    <source>
        <dbReference type="Pfam" id="PF00078"/>
    </source>
</evidence>
<dbReference type="EMBL" id="FN654770">
    <property type="protein sequence ID" value="CBY36398.1"/>
    <property type="molecule type" value="Genomic_DNA"/>
</dbReference>
<dbReference type="Gene3D" id="3.30.70.270">
    <property type="match status" value="2"/>
</dbReference>
<dbReference type="PANTHER" id="PTHR33064:SF37">
    <property type="entry name" value="RIBONUCLEASE H"/>
    <property type="match status" value="1"/>
</dbReference>
<feature type="non-terminal residue" evidence="4">
    <location>
        <position position="495"/>
    </location>
</feature>
<dbReference type="PANTHER" id="PTHR33064">
    <property type="entry name" value="POL PROTEIN"/>
    <property type="match status" value="1"/>
</dbReference>
<dbReference type="InterPro" id="IPR043128">
    <property type="entry name" value="Rev_trsase/Diguanyl_cyclase"/>
</dbReference>
<sequence>MKHIISWEHRNIRSVANTKLGVFDKRNRNKIASFHIYINGKPIWIDGAIVINNYNGILLGTPDLGAATIINMVDETINFVKIGEIIEYGDAQRVAIARDHPLHKSRFELDSRKIYKQKISEMRNEAKNSTTVSDIVYGENIAEATRKKLKKVLESKEYEPVFRKAIGCLNKSFDIQATMEVEVKEENIGPRRKSENLSEEKKQIIAKNLDELYRDGVLVFPDEHGVKVKNIIPLMVCGKTDDNGVAIPLSQSARIVTQAHTTVNRWSKTPPMVTDDLNDVLRQAAKASKYDYSLKCDISNAFFQLPMDKSLWSWFGVYHPYQGPMVYTRCTQGWVASMGYMRAAFLRVFSPLSSYLLRYADDVHLVAKTEDEFIEVVARFLDICKHHGLTLKGSKMHIMPERMNFLGAVIKNGRITASPHQAAKIRNYSKEKISTVSELRSFLGLLVPLSKFQGRPTDFLVPLRKLLDGDGKTKIDWTEEADKALSLAKNSMDKL</sequence>
<evidence type="ECO:0000256" key="1">
    <source>
        <dbReference type="ARBA" id="ARBA00010879"/>
    </source>
</evidence>
<dbReference type="GO" id="GO:0004523">
    <property type="term" value="F:RNA-DNA hybrid ribonuclease activity"/>
    <property type="evidence" value="ECO:0007669"/>
    <property type="project" value="UniProtKB-EC"/>
</dbReference>
<dbReference type="InterPro" id="IPR000477">
    <property type="entry name" value="RT_dom"/>
</dbReference>
<proteinExistence type="inferred from homology"/>
<dbReference type="SUPFAM" id="SSF56672">
    <property type="entry name" value="DNA/RNA polymerases"/>
    <property type="match status" value="1"/>
</dbReference>
<name>E4YLN7_OIKDI</name>
<organism evidence="4">
    <name type="scientific">Oikopleura dioica</name>
    <name type="common">Tunicate</name>
    <dbReference type="NCBI Taxonomy" id="34765"/>
    <lineage>
        <taxon>Eukaryota</taxon>
        <taxon>Metazoa</taxon>
        <taxon>Chordata</taxon>
        <taxon>Tunicata</taxon>
        <taxon>Appendicularia</taxon>
        <taxon>Copelata</taxon>
        <taxon>Oikopleuridae</taxon>
        <taxon>Oikopleura</taxon>
    </lineage>
</organism>
<dbReference type="AlphaFoldDB" id="E4YLN7"/>